<sequence>MRIFKEEQRFNQTWIIVLIAVSAIVPLFVITREYLDNPSSFSTLEFIGSLAIILVASCFIFVFKLHTRIDEDGIRYKFFPFQLKFKLLPWNEIKTANVRTYDAITEFGGWGLKGGALWNKSKGRAINVSGDIGIQLQLKNGKKLLIGTQKKEEAIRVLEAYKTKLNTDV</sequence>
<protein>
    <recommendedName>
        <fullName evidence="4">PH domain-containing protein</fullName>
    </recommendedName>
</protein>
<dbReference type="EMBL" id="JAZHOU010000002">
    <property type="protein sequence ID" value="MEF3078572.1"/>
    <property type="molecule type" value="Genomic_DNA"/>
</dbReference>
<evidence type="ECO:0000313" key="3">
    <source>
        <dbReference type="Proteomes" id="UP001356704"/>
    </source>
</evidence>
<name>A0ABU7W3M7_9FLAO</name>
<evidence type="ECO:0000313" key="2">
    <source>
        <dbReference type="EMBL" id="MEF3078572.1"/>
    </source>
</evidence>
<evidence type="ECO:0008006" key="4">
    <source>
        <dbReference type="Google" id="ProtNLM"/>
    </source>
</evidence>
<keyword evidence="1" id="KW-0812">Transmembrane</keyword>
<proteinExistence type="predicted"/>
<keyword evidence="3" id="KW-1185">Reference proteome</keyword>
<gene>
    <name evidence="2" type="ORF">V1468_06130</name>
</gene>
<dbReference type="Proteomes" id="UP001356704">
    <property type="component" value="Unassembled WGS sequence"/>
</dbReference>
<comment type="caution">
    <text evidence="2">The sequence shown here is derived from an EMBL/GenBank/DDBJ whole genome shotgun (WGS) entry which is preliminary data.</text>
</comment>
<dbReference type="RefSeq" id="WP_331809360.1">
    <property type="nucleotide sequence ID" value="NZ_JAZHOU010000002.1"/>
</dbReference>
<keyword evidence="1" id="KW-1133">Transmembrane helix</keyword>
<feature type="transmembrane region" description="Helical" evidence="1">
    <location>
        <begin position="46"/>
        <end position="65"/>
    </location>
</feature>
<keyword evidence="1" id="KW-0472">Membrane</keyword>
<reference evidence="2 3" key="1">
    <citation type="submission" date="2024-02" db="EMBL/GenBank/DDBJ databases">
        <title>Winogradskyella poriferorum JCM 12885.</title>
        <authorList>
            <person name="Zhang D.-F."/>
            <person name="Fu Z.-Y."/>
        </authorList>
    </citation>
    <scope>NUCLEOTIDE SEQUENCE [LARGE SCALE GENOMIC DNA]</scope>
    <source>
        <strain evidence="2 3">JCM 12885</strain>
    </source>
</reference>
<feature type="transmembrane region" description="Helical" evidence="1">
    <location>
        <begin position="12"/>
        <end position="31"/>
    </location>
</feature>
<accession>A0ABU7W3M7</accession>
<evidence type="ECO:0000256" key="1">
    <source>
        <dbReference type="SAM" id="Phobius"/>
    </source>
</evidence>
<organism evidence="2 3">
    <name type="scientific">Winogradskyella poriferorum</name>
    <dbReference type="NCBI Taxonomy" id="307627"/>
    <lineage>
        <taxon>Bacteria</taxon>
        <taxon>Pseudomonadati</taxon>
        <taxon>Bacteroidota</taxon>
        <taxon>Flavobacteriia</taxon>
        <taxon>Flavobacteriales</taxon>
        <taxon>Flavobacteriaceae</taxon>
        <taxon>Winogradskyella</taxon>
    </lineage>
</organism>